<evidence type="ECO:0000313" key="3">
    <source>
        <dbReference type="Proteomes" id="UP000054776"/>
    </source>
</evidence>
<dbReference type="InParanoid" id="A0A0V1BV03"/>
<proteinExistence type="predicted"/>
<protein>
    <submittedName>
        <fullName evidence="2">Uncharacterized protein</fullName>
    </submittedName>
</protein>
<evidence type="ECO:0000256" key="1">
    <source>
        <dbReference type="SAM" id="MobiDB-lite"/>
    </source>
</evidence>
<evidence type="ECO:0000313" key="2">
    <source>
        <dbReference type="EMBL" id="KRY41012.1"/>
    </source>
</evidence>
<dbReference type="Proteomes" id="UP000054776">
    <property type="component" value="Unassembled WGS sequence"/>
</dbReference>
<dbReference type="AlphaFoldDB" id="A0A0V1BV03"/>
<dbReference type="OrthoDB" id="5939464at2759"/>
<feature type="region of interest" description="Disordered" evidence="1">
    <location>
        <begin position="1"/>
        <end position="20"/>
    </location>
</feature>
<organism evidence="2 3">
    <name type="scientific">Trichinella spiralis</name>
    <name type="common">Trichina worm</name>
    <dbReference type="NCBI Taxonomy" id="6334"/>
    <lineage>
        <taxon>Eukaryota</taxon>
        <taxon>Metazoa</taxon>
        <taxon>Ecdysozoa</taxon>
        <taxon>Nematoda</taxon>
        <taxon>Enoplea</taxon>
        <taxon>Dorylaimia</taxon>
        <taxon>Trichinellida</taxon>
        <taxon>Trichinellidae</taxon>
        <taxon>Trichinella</taxon>
    </lineage>
</organism>
<accession>A0A0V1BV03</accession>
<sequence length="134" mass="15124">MKQLVHLKHRSEGLHGSRSGISTSSVNGVLLLRDCPTRGWPAKPRRAPGSDGGGLRRRFRRLTPIRGVVWAKVDDHLFFFNSSLLRDVACCALGRRSMPKIFDMSRHPVHLYRLLRDNAYHSDLVVSDVIPRSG</sequence>
<comment type="caution">
    <text evidence="2">The sequence shown here is derived from an EMBL/GenBank/DDBJ whole genome shotgun (WGS) entry which is preliminary data.</text>
</comment>
<keyword evidence="3" id="KW-1185">Reference proteome</keyword>
<name>A0A0V1BV03_TRISP</name>
<gene>
    <name evidence="2" type="ORF">T01_7759</name>
</gene>
<reference evidence="2 3" key="1">
    <citation type="submission" date="2015-01" db="EMBL/GenBank/DDBJ databases">
        <title>Evolution of Trichinella species and genotypes.</title>
        <authorList>
            <person name="Korhonen P.K."/>
            <person name="Edoardo P."/>
            <person name="Giuseppe L.R."/>
            <person name="Gasser R.B."/>
        </authorList>
    </citation>
    <scope>NUCLEOTIDE SEQUENCE [LARGE SCALE GENOMIC DNA]</scope>
    <source>
        <strain evidence="2">ISS3</strain>
    </source>
</reference>
<dbReference type="EMBL" id="JYDH01000010">
    <property type="protein sequence ID" value="KRY41012.1"/>
    <property type="molecule type" value="Genomic_DNA"/>
</dbReference>